<protein>
    <submittedName>
        <fullName evidence="2">Uncharacterized protein</fullName>
    </submittedName>
</protein>
<organism evidence="2 3">
    <name type="scientific">Phytophthora pseudosyringae</name>
    <dbReference type="NCBI Taxonomy" id="221518"/>
    <lineage>
        <taxon>Eukaryota</taxon>
        <taxon>Sar</taxon>
        <taxon>Stramenopiles</taxon>
        <taxon>Oomycota</taxon>
        <taxon>Peronosporomycetes</taxon>
        <taxon>Peronosporales</taxon>
        <taxon>Peronosporaceae</taxon>
        <taxon>Phytophthora</taxon>
    </lineage>
</organism>
<gene>
    <name evidence="2" type="ORF">PHYPSEUDO_015567</name>
</gene>
<keyword evidence="3" id="KW-1185">Reference proteome</keyword>
<evidence type="ECO:0000256" key="1">
    <source>
        <dbReference type="SAM" id="MobiDB-lite"/>
    </source>
</evidence>
<comment type="caution">
    <text evidence="2">The sequence shown here is derived from an EMBL/GenBank/DDBJ whole genome shotgun (WGS) entry which is preliminary data.</text>
</comment>
<proteinExistence type="predicted"/>
<dbReference type="AlphaFoldDB" id="A0A8T1V410"/>
<evidence type="ECO:0000313" key="3">
    <source>
        <dbReference type="Proteomes" id="UP000694044"/>
    </source>
</evidence>
<dbReference type="EMBL" id="JAGDFM010000980">
    <property type="protein sequence ID" value="KAG7375701.1"/>
    <property type="molecule type" value="Genomic_DNA"/>
</dbReference>
<evidence type="ECO:0000313" key="2">
    <source>
        <dbReference type="EMBL" id="KAG7375701.1"/>
    </source>
</evidence>
<dbReference type="Proteomes" id="UP000694044">
    <property type="component" value="Unassembled WGS sequence"/>
</dbReference>
<accession>A0A8T1V410</accession>
<feature type="region of interest" description="Disordered" evidence="1">
    <location>
        <begin position="163"/>
        <end position="222"/>
    </location>
</feature>
<sequence length="222" mass="25057">MGFAKITIFLKDAANHDDYNRRILDYFKDRHKAINDNKFTVAIEVVDGTNLNDFVLAGMESVPALQMQTGEAYIYGVNSILAALAKLEVVGSIGSGVPKRAESKQEQFQDSFYEMALKEMESTDQEDDTIPSTVKAYRTDTPETPITEKMIEEKTKAYNRIYEERKQRNGQRPPRSSGPSPPPRTSNPRTTNPSATIDVDKLISTSNYDKDEAMLMRQMTSR</sequence>
<reference evidence="2" key="1">
    <citation type="submission" date="2021-02" db="EMBL/GenBank/DDBJ databases">
        <authorList>
            <person name="Palmer J.M."/>
        </authorList>
    </citation>
    <scope>NUCLEOTIDE SEQUENCE</scope>
    <source>
        <strain evidence="2">SCRP734</strain>
    </source>
</reference>
<name>A0A8T1V410_9STRA</name>